<organism evidence="4">
    <name type="scientific">Dissoconium aciculare CBS 342.82</name>
    <dbReference type="NCBI Taxonomy" id="1314786"/>
    <lineage>
        <taxon>Eukaryota</taxon>
        <taxon>Fungi</taxon>
        <taxon>Dikarya</taxon>
        <taxon>Ascomycota</taxon>
        <taxon>Pezizomycotina</taxon>
        <taxon>Dothideomycetes</taxon>
        <taxon>Dothideomycetidae</taxon>
        <taxon>Mycosphaerellales</taxon>
        <taxon>Dissoconiaceae</taxon>
        <taxon>Dissoconium</taxon>
    </lineage>
</organism>
<reference evidence="4" key="3">
    <citation type="submission" date="2025-08" db="UniProtKB">
        <authorList>
            <consortium name="RefSeq"/>
        </authorList>
    </citation>
    <scope>IDENTIFICATION</scope>
    <source>
        <strain evidence="4">CBS 342.82</strain>
    </source>
</reference>
<dbReference type="AlphaFoldDB" id="A0A6J3LZS5"/>
<proteinExistence type="predicted"/>
<feature type="signal peptide" evidence="1">
    <location>
        <begin position="1"/>
        <end position="15"/>
    </location>
</feature>
<keyword evidence="1" id="KW-0732">Signal</keyword>
<protein>
    <recommendedName>
        <fullName evidence="2">DUF7907 domain-containing protein</fullName>
    </recommendedName>
</protein>
<dbReference type="OrthoDB" id="3633220at2759"/>
<keyword evidence="3" id="KW-1185">Reference proteome</keyword>
<reference evidence="4" key="2">
    <citation type="submission" date="2020-04" db="EMBL/GenBank/DDBJ databases">
        <authorList>
            <consortium name="NCBI Genome Project"/>
        </authorList>
    </citation>
    <scope>NUCLEOTIDE SEQUENCE</scope>
    <source>
        <strain evidence="4">CBS 342.82</strain>
    </source>
</reference>
<evidence type="ECO:0000256" key="1">
    <source>
        <dbReference type="SAM" id="SignalP"/>
    </source>
</evidence>
<accession>A0A6J3LZS5</accession>
<sequence length="177" mass="19034">MKFVSLLTAAGMIAAAPTTPVSYVVSEDFNLAARVGAAAETSFLFAASTNGTEDQLVLYRPTKDFLAVAYTNSTSEGTALNVRYGGEQWGLSISNFGQGSNRKTIVTASKDYQEFKWFVSDNGQITHKLIQGSEHFLVCSDFVNYLSTVVLSDGTPALNGSDPYGCSSVRVYKQALL</sequence>
<dbReference type="Pfam" id="PF25484">
    <property type="entry name" value="DUF7907"/>
    <property type="match status" value="1"/>
</dbReference>
<feature type="chain" id="PRO_5027083559" description="DUF7907 domain-containing protein" evidence="1">
    <location>
        <begin position="16"/>
        <end position="177"/>
    </location>
</feature>
<feature type="domain" description="DUF7907" evidence="2">
    <location>
        <begin position="49"/>
        <end position="174"/>
    </location>
</feature>
<evidence type="ECO:0000313" key="3">
    <source>
        <dbReference type="Proteomes" id="UP000504637"/>
    </source>
</evidence>
<evidence type="ECO:0000259" key="2">
    <source>
        <dbReference type="Pfam" id="PF25484"/>
    </source>
</evidence>
<gene>
    <name evidence="4" type="ORF">K489DRAFT_433034</name>
</gene>
<evidence type="ECO:0000313" key="4">
    <source>
        <dbReference type="RefSeq" id="XP_033458199.1"/>
    </source>
</evidence>
<name>A0A6J3LZS5_9PEZI</name>
<dbReference type="GeneID" id="54366302"/>
<dbReference type="Proteomes" id="UP000504637">
    <property type="component" value="Unplaced"/>
</dbReference>
<dbReference type="InterPro" id="IPR057229">
    <property type="entry name" value="DUF7907"/>
</dbReference>
<dbReference type="RefSeq" id="XP_033458199.1">
    <property type="nucleotide sequence ID" value="XM_033608502.1"/>
</dbReference>
<reference evidence="4" key="1">
    <citation type="submission" date="2020-01" db="EMBL/GenBank/DDBJ databases">
        <authorList>
            <consortium name="DOE Joint Genome Institute"/>
            <person name="Haridas S."/>
            <person name="Albert R."/>
            <person name="Binder M."/>
            <person name="Bloem J."/>
            <person name="Labutti K."/>
            <person name="Salamov A."/>
            <person name="Andreopoulos B."/>
            <person name="Baker S.E."/>
            <person name="Barry K."/>
            <person name="Bills G."/>
            <person name="Bluhm B.H."/>
            <person name="Cannon C."/>
            <person name="Castanera R."/>
            <person name="Culley D.E."/>
            <person name="Daum C."/>
            <person name="Ezra D."/>
            <person name="Gonzalez J.B."/>
            <person name="Henrissat B."/>
            <person name="Kuo A."/>
            <person name="Liang C."/>
            <person name="Lipzen A."/>
            <person name="Lutzoni F."/>
            <person name="Magnuson J."/>
            <person name="Mondo S."/>
            <person name="Nolan M."/>
            <person name="Ohm R."/>
            <person name="Pangilinan J."/>
            <person name="Park H.-J."/>
            <person name="Ramirez L."/>
            <person name="Alfaro M."/>
            <person name="Sun H."/>
            <person name="Tritt A."/>
            <person name="Yoshinaga Y."/>
            <person name="Zwiers L.-H."/>
            <person name="Turgeon B.G."/>
            <person name="Goodwin S.B."/>
            <person name="Spatafora J.W."/>
            <person name="Crous P.W."/>
            <person name="Grigoriev I.V."/>
        </authorList>
    </citation>
    <scope>NUCLEOTIDE SEQUENCE</scope>
    <source>
        <strain evidence="4">CBS 342.82</strain>
    </source>
</reference>